<evidence type="ECO:0000256" key="2">
    <source>
        <dbReference type="ARBA" id="ARBA00012705"/>
    </source>
</evidence>
<dbReference type="AlphaFoldDB" id="A0A845L9V5"/>
<dbReference type="CDD" id="cd00751">
    <property type="entry name" value="thiolase"/>
    <property type="match status" value="1"/>
</dbReference>
<dbReference type="SUPFAM" id="SSF53901">
    <property type="entry name" value="Thiolase-like"/>
    <property type="match status" value="2"/>
</dbReference>
<dbReference type="GO" id="GO:0003985">
    <property type="term" value="F:acetyl-CoA C-acetyltransferase activity"/>
    <property type="evidence" value="ECO:0007669"/>
    <property type="project" value="UniProtKB-EC"/>
</dbReference>
<proteinExistence type="inferred from homology"/>
<reference evidence="10 11" key="1">
    <citation type="submission" date="2020-01" db="EMBL/GenBank/DDBJ databases">
        <title>Whole-genome sequence of Heliobacterium undosum DSM 13378.</title>
        <authorList>
            <person name="Kyndt J.A."/>
            <person name="Meyer T.E."/>
        </authorList>
    </citation>
    <scope>NUCLEOTIDE SEQUENCE [LARGE SCALE GENOMIC DNA]</scope>
    <source>
        <strain evidence="10 11">DSM 13378</strain>
    </source>
</reference>
<evidence type="ECO:0000313" key="10">
    <source>
        <dbReference type="EMBL" id="MZP29681.1"/>
    </source>
</evidence>
<evidence type="ECO:0000256" key="6">
    <source>
        <dbReference type="PIRSR" id="PIRSR000429-1"/>
    </source>
</evidence>
<comment type="similarity">
    <text evidence="1 7">Belongs to the thiolase-like superfamily. Thiolase family.</text>
</comment>
<dbReference type="NCBIfam" id="TIGR01930">
    <property type="entry name" value="AcCoA-C-Actrans"/>
    <property type="match status" value="1"/>
</dbReference>
<accession>A0A845L9V5</accession>
<organism evidence="10 11">
    <name type="scientific">Heliomicrobium undosum</name>
    <dbReference type="NCBI Taxonomy" id="121734"/>
    <lineage>
        <taxon>Bacteria</taxon>
        <taxon>Bacillati</taxon>
        <taxon>Bacillota</taxon>
        <taxon>Clostridia</taxon>
        <taxon>Eubacteriales</taxon>
        <taxon>Heliobacteriaceae</taxon>
        <taxon>Heliomicrobium</taxon>
    </lineage>
</organism>
<dbReference type="Gene3D" id="3.40.47.10">
    <property type="match status" value="2"/>
</dbReference>
<feature type="active site" description="Proton acceptor" evidence="6">
    <location>
        <position position="348"/>
    </location>
</feature>
<dbReference type="InterPro" id="IPR020615">
    <property type="entry name" value="Thiolase_acyl_enz_int_AS"/>
</dbReference>
<dbReference type="Proteomes" id="UP000463470">
    <property type="component" value="Unassembled WGS sequence"/>
</dbReference>
<dbReference type="PIRSF" id="PIRSF000429">
    <property type="entry name" value="Ac-CoA_Ac_transf"/>
    <property type="match status" value="1"/>
</dbReference>
<dbReference type="OrthoDB" id="56116at2"/>
<dbReference type="Pfam" id="PF00108">
    <property type="entry name" value="Thiolase_N"/>
    <property type="match status" value="1"/>
</dbReference>
<dbReference type="PANTHER" id="PTHR18919:SF107">
    <property type="entry name" value="ACETYL-COA ACETYLTRANSFERASE, CYTOSOLIC"/>
    <property type="match status" value="1"/>
</dbReference>
<dbReference type="InterPro" id="IPR020613">
    <property type="entry name" value="Thiolase_CS"/>
</dbReference>
<evidence type="ECO:0000259" key="9">
    <source>
        <dbReference type="Pfam" id="PF02803"/>
    </source>
</evidence>
<dbReference type="PROSITE" id="PS00099">
    <property type="entry name" value="THIOLASE_3"/>
    <property type="match status" value="1"/>
</dbReference>
<sequence>MRDVVIVSAVRTPFGKFGGALSSVKAVELGAAAIQGALRQCDLASESVEYVTMGQVLQGGAGQIPSRQAARLAGIPWETPSLTVNKVCASGMIAVALVARMIAAGEIDAAVAGGMESMSQAPYFLPSARWGQRMFNFEAVDLMVHDGLWCPFYDRHMALHGSEMAGEYGVSREEQDEWALRSQQRAAAAMEQGWIAEEIVPVTVPQKKGAPAMISRDEQPRPTTREGLAKLAPIFDPNGTVTAGNAPSVNDGAGALVLMSREKAEAMGICPLATLLDHTEVALEARDLASAPGHAINRLLTKTGKTPDQIDRFEVNEAFAAVVLVSQKVAGYDLEKVNVNGGAIAFGHPIGASGARIMATLIHGLRRRGGGVGIAAICSGAAQGDALMVRVD</sequence>
<dbReference type="InterPro" id="IPR020617">
    <property type="entry name" value="Thiolase_C"/>
</dbReference>
<protein>
    <recommendedName>
        <fullName evidence="2">acetyl-CoA C-acetyltransferase</fullName>
        <ecNumber evidence="2">2.3.1.9</ecNumber>
    </recommendedName>
    <alternativeName>
        <fullName evidence="5">Acetoacetyl-CoA thiolase</fullName>
    </alternativeName>
</protein>
<dbReference type="PROSITE" id="PS00098">
    <property type="entry name" value="THIOLASE_1"/>
    <property type="match status" value="1"/>
</dbReference>
<dbReference type="InterPro" id="IPR002155">
    <property type="entry name" value="Thiolase"/>
</dbReference>
<keyword evidence="4 7" id="KW-0012">Acyltransferase</keyword>
<name>A0A845L9V5_9FIRM</name>
<evidence type="ECO:0000256" key="7">
    <source>
        <dbReference type="RuleBase" id="RU003557"/>
    </source>
</evidence>
<dbReference type="PROSITE" id="PS00737">
    <property type="entry name" value="THIOLASE_2"/>
    <property type="match status" value="1"/>
</dbReference>
<keyword evidence="3 7" id="KW-0808">Transferase</keyword>
<dbReference type="EC" id="2.3.1.9" evidence="2"/>
<evidence type="ECO:0000256" key="4">
    <source>
        <dbReference type="ARBA" id="ARBA00023315"/>
    </source>
</evidence>
<dbReference type="InterPro" id="IPR020610">
    <property type="entry name" value="Thiolase_AS"/>
</dbReference>
<dbReference type="EMBL" id="WXEY01000006">
    <property type="protein sequence ID" value="MZP29681.1"/>
    <property type="molecule type" value="Genomic_DNA"/>
</dbReference>
<dbReference type="Pfam" id="PF02803">
    <property type="entry name" value="Thiolase_C"/>
    <property type="match status" value="1"/>
</dbReference>
<dbReference type="RefSeq" id="WP_161257563.1">
    <property type="nucleotide sequence ID" value="NZ_WXEY01000006.1"/>
</dbReference>
<comment type="caution">
    <text evidence="10">The sequence shown here is derived from an EMBL/GenBank/DDBJ whole genome shotgun (WGS) entry which is preliminary data.</text>
</comment>
<dbReference type="NCBIfam" id="NF006086">
    <property type="entry name" value="PRK08235.1"/>
    <property type="match status" value="1"/>
</dbReference>
<gene>
    <name evidence="10" type="ORF">GTO91_08185</name>
</gene>
<evidence type="ECO:0000256" key="5">
    <source>
        <dbReference type="ARBA" id="ARBA00030755"/>
    </source>
</evidence>
<evidence type="ECO:0000256" key="1">
    <source>
        <dbReference type="ARBA" id="ARBA00010982"/>
    </source>
</evidence>
<feature type="active site" description="Proton acceptor" evidence="6">
    <location>
        <position position="378"/>
    </location>
</feature>
<feature type="domain" description="Thiolase C-terminal" evidence="9">
    <location>
        <begin position="271"/>
        <end position="390"/>
    </location>
</feature>
<keyword evidence="11" id="KW-1185">Reference proteome</keyword>
<evidence type="ECO:0000259" key="8">
    <source>
        <dbReference type="Pfam" id="PF00108"/>
    </source>
</evidence>
<evidence type="ECO:0000313" key="11">
    <source>
        <dbReference type="Proteomes" id="UP000463470"/>
    </source>
</evidence>
<evidence type="ECO:0000256" key="3">
    <source>
        <dbReference type="ARBA" id="ARBA00022679"/>
    </source>
</evidence>
<dbReference type="InterPro" id="IPR016039">
    <property type="entry name" value="Thiolase-like"/>
</dbReference>
<dbReference type="InterPro" id="IPR020616">
    <property type="entry name" value="Thiolase_N"/>
</dbReference>
<feature type="domain" description="Thiolase N-terminal" evidence="8">
    <location>
        <begin position="4"/>
        <end position="262"/>
    </location>
</feature>
<feature type="active site" description="Acyl-thioester intermediate" evidence="6">
    <location>
        <position position="88"/>
    </location>
</feature>
<dbReference type="PANTHER" id="PTHR18919">
    <property type="entry name" value="ACETYL-COA C-ACYLTRANSFERASE"/>
    <property type="match status" value="1"/>
</dbReference>